<dbReference type="RefSeq" id="WP_248477788.1">
    <property type="nucleotide sequence ID" value="NZ_JALPRF010000002.1"/>
</dbReference>
<dbReference type="EMBL" id="JALPRF010000002">
    <property type="protein sequence ID" value="MCK8493205.1"/>
    <property type="molecule type" value="Genomic_DNA"/>
</dbReference>
<sequence>MKTAVLYAFLIITCQSVKKHPTSKMTQQEARTIALEYMKTLDLDKPGEHFVIIDSKIIEKSYAWVFPITTEMHNKTGDIKYAVPGVGPIIVDRQHRTAHIAPTSVPIETYLKYYEDQLKKP</sequence>
<dbReference type="InterPro" id="IPR029082">
    <property type="entry name" value="Imm35"/>
</dbReference>
<gene>
    <name evidence="2" type="ORF">M0L20_15160</name>
</gene>
<organism evidence="2 3">
    <name type="scientific">Spirosoma liriopis</name>
    <dbReference type="NCBI Taxonomy" id="2937440"/>
    <lineage>
        <taxon>Bacteria</taxon>
        <taxon>Pseudomonadati</taxon>
        <taxon>Bacteroidota</taxon>
        <taxon>Cytophagia</taxon>
        <taxon>Cytophagales</taxon>
        <taxon>Cytophagaceae</taxon>
        <taxon>Spirosoma</taxon>
    </lineage>
</organism>
<keyword evidence="3" id="KW-1185">Reference proteome</keyword>
<comment type="caution">
    <text evidence="2">The sequence shown here is derived from an EMBL/GenBank/DDBJ whole genome shotgun (WGS) entry which is preliminary data.</text>
</comment>
<reference evidence="2 3" key="1">
    <citation type="submission" date="2022-04" db="EMBL/GenBank/DDBJ databases">
        <title>Spirosoma sp. strain RP8 genome sequencing and assembly.</title>
        <authorList>
            <person name="Jung Y."/>
        </authorList>
    </citation>
    <scope>NUCLEOTIDE SEQUENCE [LARGE SCALE GENOMIC DNA]</scope>
    <source>
        <strain evidence="2 3">RP8</strain>
    </source>
</reference>
<dbReference type="Pfam" id="PF15567">
    <property type="entry name" value="Imm35"/>
    <property type="match status" value="1"/>
</dbReference>
<protein>
    <submittedName>
        <fullName evidence="2">YrhB family protein</fullName>
    </submittedName>
</protein>
<feature type="domain" description="Immunity protein 35" evidence="1">
    <location>
        <begin position="29"/>
        <end position="110"/>
    </location>
</feature>
<evidence type="ECO:0000313" key="3">
    <source>
        <dbReference type="Proteomes" id="UP001202180"/>
    </source>
</evidence>
<proteinExistence type="predicted"/>
<dbReference type="Proteomes" id="UP001202180">
    <property type="component" value="Unassembled WGS sequence"/>
</dbReference>
<name>A0ABT0HNS6_9BACT</name>
<evidence type="ECO:0000259" key="1">
    <source>
        <dbReference type="Pfam" id="PF15567"/>
    </source>
</evidence>
<evidence type="ECO:0000313" key="2">
    <source>
        <dbReference type="EMBL" id="MCK8493205.1"/>
    </source>
</evidence>
<accession>A0ABT0HNS6</accession>